<dbReference type="Proteomes" id="UP001151760">
    <property type="component" value="Unassembled WGS sequence"/>
</dbReference>
<organism evidence="1 2">
    <name type="scientific">Tanacetum coccineum</name>
    <dbReference type="NCBI Taxonomy" id="301880"/>
    <lineage>
        <taxon>Eukaryota</taxon>
        <taxon>Viridiplantae</taxon>
        <taxon>Streptophyta</taxon>
        <taxon>Embryophyta</taxon>
        <taxon>Tracheophyta</taxon>
        <taxon>Spermatophyta</taxon>
        <taxon>Magnoliopsida</taxon>
        <taxon>eudicotyledons</taxon>
        <taxon>Gunneridae</taxon>
        <taxon>Pentapetalae</taxon>
        <taxon>asterids</taxon>
        <taxon>campanulids</taxon>
        <taxon>Asterales</taxon>
        <taxon>Asteraceae</taxon>
        <taxon>Asteroideae</taxon>
        <taxon>Anthemideae</taxon>
        <taxon>Anthemidinae</taxon>
        <taxon>Tanacetum</taxon>
    </lineage>
</organism>
<sequence length="158" mass="17668">MAWLPMCGELRSSSNSIHWEPMFILYCQRDQFLEELDSLGVRHVPSKMAEFLREIQIGDKETMVKKQMKDKETVAKLLCSTVPDLSLPLLVDSSVTSVVVASNVIPAILKSCFVSKKIGVTALGVITKTADVSDVIVASHVKRTPYTRRYSVINRHDC</sequence>
<evidence type="ECO:0000313" key="1">
    <source>
        <dbReference type="EMBL" id="GJS83378.1"/>
    </source>
</evidence>
<proteinExistence type="predicted"/>
<reference evidence="1" key="2">
    <citation type="submission" date="2022-01" db="EMBL/GenBank/DDBJ databases">
        <authorList>
            <person name="Yamashiro T."/>
            <person name="Shiraishi A."/>
            <person name="Satake H."/>
            <person name="Nakayama K."/>
        </authorList>
    </citation>
    <scope>NUCLEOTIDE SEQUENCE</scope>
</reference>
<gene>
    <name evidence="1" type="ORF">Tco_0749919</name>
</gene>
<reference evidence="1" key="1">
    <citation type="journal article" date="2022" name="Int. J. Mol. Sci.">
        <title>Draft Genome of Tanacetum Coccineum: Genomic Comparison of Closely Related Tanacetum-Family Plants.</title>
        <authorList>
            <person name="Yamashiro T."/>
            <person name="Shiraishi A."/>
            <person name="Nakayama K."/>
            <person name="Satake H."/>
        </authorList>
    </citation>
    <scope>NUCLEOTIDE SEQUENCE</scope>
</reference>
<keyword evidence="2" id="KW-1185">Reference proteome</keyword>
<accession>A0ABQ4Z3F4</accession>
<name>A0ABQ4Z3F4_9ASTR</name>
<protein>
    <submittedName>
        <fullName evidence="1">Uncharacterized protein</fullName>
    </submittedName>
</protein>
<dbReference type="EMBL" id="BQNB010010896">
    <property type="protein sequence ID" value="GJS83378.1"/>
    <property type="molecule type" value="Genomic_DNA"/>
</dbReference>
<comment type="caution">
    <text evidence="1">The sequence shown here is derived from an EMBL/GenBank/DDBJ whole genome shotgun (WGS) entry which is preliminary data.</text>
</comment>
<evidence type="ECO:0000313" key="2">
    <source>
        <dbReference type="Proteomes" id="UP001151760"/>
    </source>
</evidence>